<dbReference type="OrthoDB" id="1727108at2759"/>
<dbReference type="FunFam" id="2.30.170.20:FF:000002">
    <property type="entry name" value="60S ribosomal protein L24"/>
    <property type="match status" value="1"/>
</dbReference>
<dbReference type="GO" id="GO:0003735">
    <property type="term" value="F:structural constituent of ribosome"/>
    <property type="evidence" value="ECO:0007669"/>
    <property type="project" value="InterPro"/>
</dbReference>
<keyword evidence="3" id="KW-0687">Ribonucleoprotein</keyword>
<feature type="domain" description="Large ribosomal subunit protein eL24-related N-terminal" evidence="5">
    <location>
        <begin position="682"/>
        <end position="747"/>
    </location>
</feature>
<dbReference type="GO" id="GO:0002181">
    <property type="term" value="P:cytoplasmic translation"/>
    <property type="evidence" value="ECO:0007669"/>
    <property type="project" value="TreeGrafter"/>
</dbReference>
<dbReference type="Proteomes" id="UP000308768">
    <property type="component" value="Unassembled WGS sequence"/>
</dbReference>
<evidence type="ECO:0000256" key="3">
    <source>
        <dbReference type="ARBA" id="ARBA00023274"/>
    </source>
</evidence>
<dbReference type="PANTHER" id="PTHR10792">
    <property type="entry name" value="60S RIBOSOMAL PROTEIN L24"/>
    <property type="match status" value="1"/>
</dbReference>
<feature type="region of interest" description="Disordered" evidence="4">
    <location>
        <begin position="1"/>
        <end position="42"/>
    </location>
</feature>
<comment type="caution">
    <text evidence="6">The sequence shown here is derived from an EMBL/GenBank/DDBJ whole genome shotgun (WGS) entry which is preliminary data.</text>
</comment>
<evidence type="ECO:0000259" key="5">
    <source>
        <dbReference type="Pfam" id="PF01246"/>
    </source>
</evidence>
<dbReference type="Gene3D" id="2.30.170.20">
    <property type="entry name" value="Ribosomal protein L24e"/>
    <property type="match status" value="1"/>
</dbReference>
<dbReference type="GO" id="GO:0022625">
    <property type="term" value="C:cytosolic large ribosomal subunit"/>
    <property type="evidence" value="ECO:0007669"/>
    <property type="project" value="TreeGrafter"/>
</dbReference>
<dbReference type="InterPro" id="IPR000988">
    <property type="entry name" value="Ribosomal_eL24-rel_N"/>
</dbReference>
<protein>
    <recommendedName>
        <fullName evidence="5">Large ribosomal subunit protein eL24-related N-terminal domain-containing protein</fullName>
    </recommendedName>
</protein>
<dbReference type="STRING" id="331657.A0A4U0X6F6"/>
<evidence type="ECO:0000256" key="1">
    <source>
        <dbReference type="ARBA" id="ARBA00005647"/>
    </source>
</evidence>
<feature type="region of interest" description="Disordered" evidence="4">
    <location>
        <begin position="270"/>
        <end position="292"/>
    </location>
</feature>
<organism evidence="6 7">
    <name type="scientific">Cryomyces minteri</name>
    <dbReference type="NCBI Taxonomy" id="331657"/>
    <lineage>
        <taxon>Eukaryota</taxon>
        <taxon>Fungi</taxon>
        <taxon>Dikarya</taxon>
        <taxon>Ascomycota</taxon>
        <taxon>Pezizomycotina</taxon>
        <taxon>Dothideomycetes</taxon>
        <taxon>Dothideomycetes incertae sedis</taxon>
        <taxon>Cryomyces</taxon>
    </lineage>
</organism>
<feature type="region of interest" description="Disordered" evidence="4">
    <location>
        <begin position="775"/>
        <end position="841"/>
    </location>
</feature>
<dbReference type="PROSITE" id="PS01073">
    <property type="entry name" value="RIBOSOMAL_L24E"/>
    <property type="match status" value="1"/>
</dbReference>
<comment type="similarity">
    <text evidence="1">Belongs to the eukaryotic ribosomal protein eL24 family.</text>
</comment>
<feature type="region of interest" description="Disordered" evidence="4">
    <location>
        <begin position="197"/>
        <end position="220"/>
    </location>
</feature>
<keyword evidence="7" id="KW-1185">Reference proteome</keyword>
<feature type="compositionally biased region" description="Polar residues" evidence="4">
    <location>
        <begin position="422"/>
        <end position="441"/>
    </location>
</feature>
<name>A0A4U0X6F6_9PEZI</name>
<dbReference type="InterPro" id="IPR023442">
    <property type="entry name" value="Ribosomal_eL24_CS"/>
</dbReference>
<proteinExistence type="inferred from homology"/>
<dbReference type="Gene3D" id="6.10.250.1270">
    <property type="match status" value="1"/>
</dbReference>
<dbReference type="Pfam" id="PF01246">
    <property type="entry name" value="Ribosomal_L24e"/>
    <property type="match status" value="1"/>
</dbReference>
<dbReference type="InterPro" id="IPR056366">
    <property type="entry name" value="Ribosomal_eL24"/>
</dbReference>
<evidence type="ECO:0000256" key="2">
    <source>
        <dbReference type="ARBA" id="ARBA00022980"/>
    </source>
</evidence>
<dbReference type="SUPFAM" id="SSF57716">
    <property type="entry name" value="Glucocorticoid receptor-like (DNA-binding domain)"/>
    <property type="match status" value="1"/>
</dbReference>
<dbReference type="InterPro" id="IPR038630">
    <property type="entry name" value="L24e/L24_sf"/>
</dbReference>
<feature type="region of interest" description="Disordered" evidence="4">
    <location>
        <begin position="147"/>
        <end position="175"/>
    </location>
</feature>
<dbReference type="EMBL" id="NAJN01000600">
    <property type="protein sequence ID" value="TKA71006.1"/>
    <property type="molecule type" value="Genomic_DNA"/>
</dbReference>
<feature type="region of interest" description="Disordered" evidence="4">
    <location>
        <begin position="422"/>
        <end position="467"/>
    </location>
</feature>
<keyword evidence="2" id="KW-0689">Ribosomal protein</keyword>
<feature type="compositionally biased region" description="Polar residues" evidence="4">
    <location>
        <begin position="272"/>
        <end position="286"/>
    </location>
</feature>
<dbReference type="GO" id="GO:0003729">
    <property type="term" value="F:mRNA binding"/>
    <property type="evidence" value="ECO:0007669"/>
    <property type="project" value="TreeGrafter"/>
</dbReference>
<reference evidence="6 7" key="1">
    <citation type="submission" date="2017-03" db="EMBL/GenBank/DDBJ databases">
        <title>Genomes of endolithic fungi from Antarctica.</title>
        <authorList>
            <person name="Coleine C."/>
            <person name="Masonjones S."/>
            <person name="Stajich J.E."/>
        </authorList>
    </citation>
    <scope>NUCLEOTIDE SEQUENCE [LARGE SCALE GENOMIC DNA]</scope>
    <source>
        <strain evidence="6 7">CCFEE 5187</strain>
    </source>
</reference>
<dbReference type="PANTHER" id="PTHR10792:SF1">
    <property type="entry name" value="RIBOSOMAL PROTEIN L24"/>
    <property type="match status" value="1"/>
</dbReference>
<evidence type="ECO:0000256" key="4">
    <source>
        <dbReference type="SAM" id="MobiDB-lite"/>
    </source>
</evidence>
<accession>A0A4U0X6F6</accession>
<feature type="compositionally biased region" description="Low complexity" evidence="4">
    <location>
        <begin position="825"/>
        <end position="841"/>
    </location>
</feature>
<evidence type="ECO:0000313" key="6">
    <source>
        <dbReference type="EMBL" id="TKA71006.1"/>
    </source>
</evidence>
<sequence length="841" mass="92658">MDDTKKNSFPHLPRRDLEPVKADRFGKTPRDARVMNTRAPEFDSVLEPQSQNVVHKAKSTSTLHLSRVELQPAKEDSFGKIPKDARVSNNRESMLSIMNALNESGRPDDRSLNNNASQREGLLQAQASHDADLNQQIDDLKLRLQSYPDTHTSDDGLSYSSAQSPVGEESLGSHGRSTRKIVKFGFDFLRGREKRLPATNNSVDPDNTKPTVSYDDLSTGSYRGFPKRRKPINIRDIRHIIPSKEVNIEGYRSLSATHHSTEGEDIRPTIASKESNTEGYHSSPTTHKPIKRDITHLVNPSEEPDVRSYGDLPQTYKPIKLANTYPLIPSAEFNTRSYREPPKTYKPIQVDYSHPNFASGDFINRSYMGSPLQQLEDRALSMQAMLPSTNGRAGSGHAAVAESALIAVTPATPKRVRFVTPEDTSYPQEATVSNEAETAGTSAHRDEPRAPRAIHYSPSSPRAGPIPTIARSQVKRISGLGIFSEPGSPHRTFSPLIRSASPELDQSPAVTRTVRQRQARMEELRLAHATTPQILVETNPAAEAGLGIFVPPVYNPRGRRGPPVATLPTIDEQPAVTADDAASSPVMEKREKRKSLATSLGLLFEPPITSGDLQFSPAVRAPLAPATPTPTPVGVQIGHVEFNNETGELTARYDGEHPRTEVVAVHPAFRRGAVALAETANMRTYDDTFSGQKIYPGKGKLYVRGDSKIFRFQNGKTESLFLQRKNPRRIAWTTLYRRQHKKGISEEIAKKRTRRTVKHQRAIVGASLDVIKERRAQRPEARSAARQAAISEGKEKKAAAESKKKMEKAKSAAAGARGQTSRIVGKQGAKGAPMKAAAKSR</sequence>
<evidence type="ECO:0000313" key="7">
    <source>
        <dbReference type="Proteomes" id="UP000308768"/>
    </source>
</evidence>
<dbReference type="CDD" id="cd00472">
    <property type="entry name" value="Ribosomal_L24e_L24"/>
    <property type="match status" value="1"/>
</dbReference>
<feature type="compositionally biased region" description="Basic and acidic residues" evidence="4">
    <location>
        <begin position="13"/>
        <end position="33"/>
    </location>
</feature>
<gene>
    <name evidence="6" type="ORF">B0A49_04743</name>
</gene>
<dbReference type="AlphaFoldDB" id="A0A4U0X6F6"/>
<feature type="compositionally biased region" description="Basic and acidic residues" evidence="4">
    <location>
        <begin position="792"/>
        <end position="810"/>
    </location>
</feature>
<feature type="compositionally biased region" description="Polar residues" evidence="4">
    <location>
        <begin position="198"/>
        <end position="220"/>
    </location>
</feature>